<dbReference type="InterPro" id="IPR036291">
    <property type="entry name" value="NAD(P)-bd_dom_sf"/>
</dbReference>
<keyword evidence="3" id="KW-0560">Oxidoreductase</keyword>
<accession>W7EEC1</accession>
<keyword evidence="2" id="KW-0521">NADP</keyword>
<dbReference type="RefSeq" id="XP_014556113.1">
    <property type="nucleotide sequence ID" value="XM_014700627.1"/>
</dbReference>
<feature type="non-terminal residue" evidence="4">
    <location>
        <position position="1"/>
    </location>
</feature>
<evidence type="ECO:0000313" key="4">
    <source>
        <dbReference type="EMBL" id="EUN26526.1"/>
    </source>
</evidence>
<dbReference type="Gene3D" id="3.40.50.720">
    <property type="entry name" value="NAD(P)-binding Rossmann-like Domain"/>
    <property type="match status" value="1"/>
</dbReference>
<organism evidence="4 5">
    <name type="scientific">Bipolaris victoriae (strain FI3)</name>
    <name type="common">Victoria blight of oats agent</name>
    <name type="synonym">Cochliobolus victoriae</name>
    <dbReference type="NCBI Taxonomy" id="930091"/>
    <lineage>
        <taxon>Eukaryota</taxon>
        <taxon>Fungi</taxon>
        <taxon>Dikarya</taxon>
        <taxon>Ascomycota</taxon>
        <taxon>Pezizomycotina</taxon>
        <taxon>Dothideomycetes</taxon>
        <taxon>Pleosporomycetidae</taxon>
        <taxon>Pleosporales</taxon>
        <taxon>Pleosporineae</taxon>
        <taxon>Pleosporaceae</taxon>
        <taxon>Bipolaris</taxon>
    </lineage>
</organism>
<dbReference type="GO" id="GO:0016491">
    <property type="term" value="F:oxidoreductase activity"/>
    <property type="evidence" value="ECO:0007669"/>
    <property type="project" value="UniProtKB-KW"/>
</dbReference>
<proteinExistence type="inferred from homology"/>
<evidence type="ECO:0000256" key="1">
    <source>
        <dbReference type="ARBA" id="ARBA00006484"/>
    </source>
</evidence>
<dbReference type="GeneID" id="26257612"/>
<evidence type="ECO:0000313" key="5">
    <source>
        <dbReference type="Proteomes" id="UP000054337"/>
    </source>
</evidence>
<dbReference type="HOGENOM" id="CLU_2216057_0_0_1"/>
<comment type="similarity">
    <text evidence="1">Belongs to the short-chain dehydrogenases/reductases (SDR) family.</text>
</comment>
<dbReference type="Proteomes" id="UP000054337">
    <property type="component" value="Unassembled WGS sequence"/>
</dbReference>
<dbReference type="PANTHER" id="PTHR24321">
    <property type="entry name" value="DEHYDROGENASES, SHORT CHAIN"/>
    <property type="match status" value="1"/>
</dbReference>
<dbReference type="AlphaFoldDB" id="W7EEC1"/>
<dbReference type="InterPro" id="IPR002347">
    <property type="entry name" value="SDR_fam"/>
</dbReference>
<evidence type="ECO:0000256" key="2">
    <source>
        <dbReference type="ARBA" id="ARBA00022857"/>
    </source>
</evidence>
<feature type="non-terminal residue" evidence="4">
    <location>
        <position position="107"/>
    </location>
</feature>
<reference evidence="4 5" key="1">
    <citation type="journal article" date="2013" name="PLoS Genet.">
        <title>Comparative genome structure, secondary metabolite, and effector coding capacity across Cochliobolus pathogens.</title>
        <authorList>
            <person name="Condon B.J."/>
            <person name="Leng Y."/>
            <person name="Wu D."/>
            <person name="Bushley K.E."/>
            <person name="Ohm R.A."/>
            <person name="Otillar R."/>
            <person name="Martin J."/>
            <person name="Schackwitz W."/>
            <person name="Grimwood J."/>
            <person name="MohdZainudin N."/>
            <person name="Xue C."/>
            <person name="Wang R."/>
            <person name="Manning V.A."/>
            <person name="Dhillon B."/>
            <person name="Tu Z.J."/>
            <person name="Steffenson B.J."/>
            <person name="Salamov A."/>
            <person name="Sun H."/>
            <person name="Lowry S."/>
            <person name="LaButti K."/>
            <person name="Han J."/>
            <person name="Copeland A."/>
            <person name="Lindquist E."/>
            <person name="Barry K."/>
            <person name="Schmutz J."/>
            <person name="Baker S.E."/>
            <person name="Ciuffetti L.M."/>
            <person name="Grigoriev I.V."/>
            <person name="Zhong S."/>
            <person name="Turgeon B.G."/>
        </authorList>
    </citation>
    <scope>NUCLEOTIDE SEQUENCE [LARGE SCALE GENOMIC DNA]</scope>
    <source>
        <strain evidence="4 5">FI3</strain>
    </source>
</reference>
<protein>
    <submittedName>
        <fullName evidence="4">Uncharacterized protein</fullName>
    </submittedName>
</protein>
<name>W7EEC1_BIPV3</name>
<keyword evidence="5" id="KW-1185">Reference proteome</keyword>
<dbReference type="Pfam" id="PF00106">
    <property type="entry name" value="adh_short"/>
    <property type="match status" value="1"/>
</dbReference>
<dbReference type="PRINTS" id="PR00081">
    <property type="entry name" value="GDHRDH"/>
</dbReference>
<sequence>LVTSAGICPSSGVRIESDQTFKNIVDVNLIGNWNCATELLRCIEASDDGSLKSDRASLVLIGSSASLKGFPTLGGYAASKHAVVGLTRVWSEDFAPFGVRVNLVAPG</sequence>
<evidence type="ECO:0000256" key="3">
    <source>
        <dbReference type="ARBA" id="ARBA00023002"/>
    </source>
</evidence>
<dbReference type="PROSITE" id="PS00061">
    <property type="entry name" value="ADH_SHORT"/>
    <property type="match status" value="1"/>
</dbReference>
<dbReference type="PANTHER" id="PTHR24321:SF8">
    <property type="entry name" value="ESTRADIOL 17-BETA-DEHYDROGENASE 8-RELATED"/>
    <property type="match status" value="1"/>
</dbReference>
<dbReference type="InterPro" id="IPR020904">
    <property type="entry name" value="Sc_DH/Rdtase_CS"/>
</dbReference>
<gene>
    <name evidence="4" type="ORF">COCVIDRAFT_52818</name>
</gene>
<dbReference type="SUPFAM" id="SSF51735">
    <property type="entry name" value="NAD(P)-binding Rossmann-fold domains"/>
    <property type="match status" value="1"/>
</dbReference>
<dbReference type="CDD" id="cd05233">
    <property type="entry name" value="SDR_c"/>
    <property type="match status" value="1"/>
</dbReference>
<dbReference type="EMBL" id="KI968738">
    <property type="protein sequence ID" value="EUN26526.1"/>
    <property type="molecule type" value="Genomic_DNA"/>
</dbReference>